<evidence type="ECO:0000256" key="1">
    <source>
        <dbReference type="ARBA" id="ARBA00004127"/>
    </source>
</evidence>
<dbReference type="InterPro" id="IPR045275">
    <property type="entry name" value="MscS_archaea/bacteria_type"/>
</dbReference>
<dbReference type="PRINTS" id="PR00103">
    <property type="entry name" value="CAMPKINASE"/>
</dbReference>
<dbReference type="Gene3D" id="3.30.70.100">
    <property type="match status" value="1"/>
</dbReference>
<comment type="subcellular location">
    <subcellularLocation>
        <location evidence="1">Endomembrane system</location>
        <topology evidence="1">Multi-pass membrane protein</topology>
    </subcellularLocation>
</comment>
<dbReference type="InterPro" id="IPR010920">
    <property type="entry name" value="LSM_dom_sf"/>
</dbReference>
<evidence type="ECO:0000259" key="8">
    <source>
        <dbReference type="PROSITE" id="PS50042"/>
    </source>
</evidence>
<dbReference type="SUPFAM" id="SSF82861">
    <property type="entry name" value="Mechanosensitive channel protein MscS (YggB), transmembrane region"/>
    <property type="match status" value="1"/>
</dbReference>
<dbReference type="InterPro" id="IPR014710">
    <property type="entry name" value="RmlC-like_jellyroll"/>
</dbReference>
<dbReference type="Gene3D" id="2.60.120.10">
    <property type="entry name" value="Jelly Rolls"/>
    <property type="match status" value="1"/>
</dbReference>
<evidence type="ECO:0000256" key="7">
    <source>
        <dbReference type="SAM" id="Phobius"/>
    </source>
</evidence>
<dbReference type="InterPro" id="IPR018488">
    <property type="entry name" value="cNMP-bd_CS"/>
</dbReference>
<dbReference type="InterPro" id="IPR023408">
    <property type="entry name" value="MscS_beta-dom_sf"/>
</dbReference>
<evidence type="ECO:0000256" key="4">
    <source>
        <dbReference type="ARBA" id="ARBA00022989"/>
    </source>
</evidence>
<evidence type="ECO:0000256" key="2">
    <source>
        <dbReference type="ARBA" id="ARBA00008017"/>
    </source>
</evidence>
<feature type="transmembrane region" description="Helical" evidence="7">
    <location>
        <begin position="109"/>
        <end position="132"/>
    </location>
</feature>
<evidence type="ECO:0000256" key="6">
    <source>
        <dbReference type="SAM" id="Coils"/>
    </source>
</evidence>
<dbReference type="PANTHER" id="PTHR30221:SF1">
    <property type="entry name" value="SMALL-CONDUCTANCE MECHANOSENSITIVE CHANNEL"/>
    <property type="match status" value="1"/>
</dbReference>
<sequence length="510" mass="57169">MDLLPFGLDEQWRPFIAIGFAVLLYVLAAMLVRALLKKVFLKPRISFHLAMMCFGVLCAAMLFYRNASWLTNVVSAMIISGVIALWVFFDRVFFSLYLARRQKVEVPNILRQMLAFVVLLVAVALVLTYGYGVKITGLLATSGVAAVILGFAMQDLLANVIAGFSIHMTKAYKVGDWLLLDGTGDRAEVREVNWRATRLINNDGVSIELPNSELVKSRITNLNYPNKEHRVRMQVGIDYDQPPNDVKEALLSAVTGANGVLRAPEPVVFLVEFGDSAVIYEIRFWMRQAKLYNRTCDEIRTKIWYELSRRNIRIPFPIQSLEMRTPNEPLRMSTASASAAEILREATCMSCLSEQQAEMLVKNATKQLFAARECVVREGDHGDSMYVILNGEVEVDLKLSGGSMEKIATLGHGNYFGEMSLMTGEPRSATIRALEDTLVLVISKQCIAPVLQEQPELMESISRQLAKRQTEIEALQAEREQSGKKTTPAKKKPEVIHAGLLDKIRDFFGH</sequence>
<feature type="transmembrane region" description="Helical" evidence="7">
    <location>
        <begin position="138"/>
        <end position="164"/>
    </location>
</feature>
<dbReference type="InterPro" id="IPR011014">
    <property type="entry name" value="MscS_channel_TM-2"/>
</dbReference>
<dbReference type="Gene3D" id="1.10.287.1260">
    <property type="match status" value="1"/>
</dbReference>
<dbReference type="PANTHER" id="PTHR30221">
    <property type="entry name" value="SMALL-CONDUCTANCE MECHANOSENSITIVE CHANNEL"/>
    <property type="match status" value="1"/>
</dbReference>
<name>A0AAT9FSE7_9BACT</name>
<dbReference type="SMART" id="SM00100">
    <property type="entry name" value="cNMP"/>
    <property type="match status" value="1"/>
</dbReference>
<dbReference type="Pfam" id="PF21082">
    <property type="entry name" value="MS_channel_3rd"/>
    <property type="match status" value="1"/>
</dbReference>
<feature type="transmembrane region" description="Helical" evidence="7">
    <location>
        <begin position="45"/>
        <end position="63"/>
    </location>
</feature>
<proteinExistence type="inferred from homology"/>
<dbReference type="SUPFAM" id="SSF50182">
    <property type="entry name" value="Sm-like ribonucleoproteins"/>
    <property type="match status" value="1"/>
</dbReference>
<keyword evidence="3 7" id="KW-0812">Transmembrane</keyword>
<dbReference type="SUPFAM" id="SSF51206">
    <property type="entry name" value="cAMP-binding domain-like"/>
    <property type="match status" value="1"/>
</dbReference>
<accession>A0AAT9FSE7</accession>
<dbReference type="PROSITE" id="PS50042">
    <property type="entry name" value="CNMP_BINDING_3"/>
    <property type="match status" value="1"/>
</dbReference>
<dbReference type="GO" id="GO:0012505">
    <property type="term" value="C:endomembrane system"/>
    <property type="evidence" value="ECO:0007669"/>
    <property type="project" value="UniProtKB-SubCell"/>
</dbReference>
<feature type="transmembrane region" description="Helical" evidence="7">
    <location>
        <begin position="12"/>
        <end position="36"/>
    </location>
</feature>
<dbReference type="InterPro" id="IPR000595">
    <property type="entry name" value="cNMP-bd_dom"/>
</dbReference>
<dbReference type="InterPro" id="IPR018490">
    <property type="entry name" value="cNMP-bd_dom_sf"/>
</dbReference>
<feature type="transmembrane region" description="Helical" evidence="7">
    <location>
        <begin position="69"/>
        <end position="89"/>
    </location>
</feature>
<reference evidence="9" key="1">
    <citation type="submission" date="2024-07" db="EMBL/GenBank/DDBJ databases">
        <title>Complete genome sequence of Verrucomicrobiaceae bacterium NT6N.</title>
        <authorList>
            <person name="Huang C."/>
            <person name="Takami H."/>
            <person name="Hamasaki K."/>
        </authorList>
    </citation>
    <scope>NUCLEOTIDE SEQUENCE</scope>
    <source>
        <strain evidence="9">NT6N</strain>
    </source>
</reference>
<dbReference type="GO" id="GO:0016020">
    <property type="term" value="C:membrane"/>
    <property type="evidence" value="ECO:0007669"/>
    <property type="project" value="InterPro"/>
</dbReference>
<dbReference type="KEGG" id="osu:NT6N_39410"/>
<comment type="similarity">
    <text evidence="2">Belongs to the MscS (TC 1.A.23) family.</text>
</comment>
<dbReference type="AlphaFoldDB" id="A0AAT9FSE7"/>
<dbReference type="Pfam" id="PF00924">
    <property type="entry name" value="MS_channel_2nd"/>
    <property type="match status" value="1"/>
</dbReference>
<feature type="coiled-coil region" evidence="6">
    <location>
        <begin position="458"/>
        <end position="485"/>
    </location>
</feature>
<dbReference type="PROSITE" id="PS00889">
    <property type="entry name" value="CNMP_BINDING_2"/>
    <property type="match status" value="1"/>
</dbReference>
<dbReference type="EMBL" id="AP026866">
    <property type="protein sequence ID" value="BDS08901.1"/>
    <property type="molecule type" value="Genomic_DNA"/>
</dbReference>
<dbReference type="InterPro" id="IPR006685">
    <property type="entry name" value="MscS_channel_2nd"/>
</dbReference>
<gene>
    <name evidence="9" type="ORF">NT6N_39410</name>
</gene>
<keyword evidence="5 7" id="KW-0472">Membrane</keyword>
<feature type="domain" description="Cyclic nucleotide-binding" evidence="8">
    <location>
        <begin position="348"/>
        <end position="468"/>
    </location>
</feature>
<dbReference type="InterPro" id="IPR049278">
    <property type="entry name" value="MS_channel_C"/>
</dbReference>
<organism evidence="9">
    <name type="scientific">Oceaniferula spumae</name>
    <dbReference type="NCBI Taxonomy" id="2979115"/>
    <lineage>
        <taxon>Bacteria</taxon>
        <taxon>Pseudomonadati</taxon>
        <taxon>Verrucomicrobiota</taxon>
        <taxon>Verrucomicrobiia</taxon>
        <taxon>Verrucomicrobiales</taxon>
        <taxon>Verrucomicrobiaceae</taxon>
        <taxon>Oceaniferula</taxon>
    </lineage>
</organism>
<dbReference type="CDD" id="cd00038">
    <property type="entry name" value="CAP_ED"/>
    <property type="match status" value="1"/>
</dbReference>
<evidence type="ECO:0000256" key="5">
    <source>
        <dbReference type="ARBA" id="ARBA00023136"/>
    </source>
</evidence>
<dbReference type="Pfam" id="PF00027">
    <property type="entry name" value="cNMP_binding"/>
    <property type="match status" value="1"/>
</dbReference>
<protein>
    <submittedName>
        <fullName evidence="9">Mechanosensitive ion channel protein MscS</fullName>
    </submittedName>
</protein>
<dbReference type="Gene3D" id="2.30.30.60">
    <property type="match status" value="1"/>
</dbReference>
<keyword evidence="6" id="KW-0175">Coiled coil</keyword>
<dbReference type="PROSITE" id="PS00888">
    <property type="entry name" value="CNMP_BINDING_1"/>
    <property type="match status" value="1"/>
</dbReference>
<keyword evidence="4 7" id="KW-1133">Transmembrane helix</keyword>
<evidence type="ECO:0000313" key="9">
    <source>
        <dbReference type="EMBL" id="BDS08901.1"/>
    </source>
</evidence>
<dbReference type="GO" id="GO:0008381">
    <property type="term" value="F:mechanosensitive monoatomic ion channel activity"/>
    <property type="evidence" value="ECO:0007669"/>
    <property type="project" value="InterPro"/>
</dbReference>
<evidence type="ECO:0000256" key="3">
    <source>
        <dbReference type="ARBA" id="ARBA00022692"/>
    </source>
</evidence>